<evidence type="ECO:0000313" key="2">
    <source>
        <dbReference type="Proteomes" id="UP001577267"/>
    </source>
</evidence>
<accession>A0ABV4ZG79</accession>
<dbReference type="InterPro" id="IPR045428">
    <property type="entry name" value="EACC1"/>
</dbReference>
<organism evidence="1 2">
    <name type="scientific">Streptomyces carpaticus</name>
    <dbReference type="NCBI Taxonomy" id="285558"/>
    <lineage>
        <taxon>Bacteria</taxon>
        <taxon>Bacillati</taxon>
        <taxon>Actinomycetota</taxon>
        <taxon>Actinomycetes</taxon>
        <taxon>Kitasatosporales</taxon>
        <taxon>Streptomycetaceae</taxon>
        <taxon>Streptomyces</taxon>
    </lineage>
</organism>
<sequence>MTTTIGRIRVRETGAGGGGTGRLSSWLTADPELEGLTVRREAAAGPPAGNTMGIGEDLVLDLATGLAVAALEAAFLQLLRSVYNQLRNRRRAGVTVTVEVGGDCTLTLESERQYTRGELTEMARRAAAAIDPE</sequence>
<protein>
    <recommendedName>
        <fullName evidence="3">YbaB/EbfC family DNA-binding protein</fullName>
    </recommendedName>
</protein>
<proteinExistence type="predicted"/>
<comment type="caution">
    <text evidence="1">The sequence shown here is derived from an EMBL/GenBank/DDBJ whole genome shotgun (WGS) entry which is preliminary data.</text>
</comment>
<dbReference type="RefSeq" id="WP_375061060.1">
    <property type="nucleotide sequence ID" value="NZ_JBHGBT010000001.1"/>
</dbReference>
<evidence type="ECO:0000313" key="1">
    <source>
        <dbReference type="EMBL" id="MFB4192998.1"/>
    </source>
</evidence>
<reference evidence="1 2" key="1">
    <citation type="submission" date="2024-09" db="EMBL/GenBank/DDBJ databases">
        <title>Draft genome sequence of multifaceted antimicrobials producing Streptomyces sp. strain FH1.</title>
        <authorList>
            <person name="Hassan F."/>
            <person name="Ali H."/>
            <person name="Hassan N."/>
            <person name="Nawaz A."/>
        </authorList>
    </citation>
    <scope>NUCLEOTIDE SEQUENCE [LARGE SCALE GENOMIC DNA]</scope>
    <source>
        <strain evidence="1 2">FH1</strain>
    </source>
</reference>
<evidence type="ECO:0008006" key="3">
    <source>
        <dbReference type="Google" id="ProtNLM"/>
    </source>
</evidence>
<dbReference type="Pfam" id="PF19953">
    <property type="entry name" value="EACC1"/>
    <property type="match status" value="1"/>
</dbReference>
<dbReference type="EMBL" id="JBHGBT010000001">
    <property type="protein sequence ID" value="MFB4192998.1"/>
    <property type="molecule type" value="Genomic_DNA"/>
</dbReference>
<dbReference type="Proteomes" id="UP001577267">
    <property type="component" value="Unassembled WGS sequence"/>
</dbReference>
<name>A0ABV4ZG79_9ACTN</name>
<keyword evidence="2" id="KW-1185">Reference proteome</keyword>
<gene>
    <name evidence="1" type="ORF">ACE11A_01220</name>
</gene>